<feature type="compositionally biased region" description="Basic and acidic residues" evidence="1">
    <location>
        <begin position="1"/>
        <end position="14"/>
    </location>
</feature>
<proteinExistence type="predicted"/>
<evidence type="ECO:0000313" key="2">
    <source>
        <dbReference type="EMBL" id="ESR25628.1"/>
    </source>
</evidence>
<reference evidence="2 3" key="1">
    <citation type="journal article" date="2014" name="Genome Announc.">
        <title>Draft Genome Sequence of Lutibaculum baratangense Strain AMV1T, Isolated from a Mud Volcano in Andamans, India.</title>
        <authorList>
            <person name="Singh A."/>
            <person name="Sreenivas A."/>
            <person name="Sathyanarayana Reddy G."/>
            <person name="Pinnaka A.K."/>
            <person name="Shivaji S."/>
        </authorList>
    </citation>
    <scope>NUCLEOTIDE SEQUENCE [LARGE SCALE GENOMIC DNA]</scope>
    <source>
        <strain evidence="2 3">AMV1</strain>
    </source>
</reference>
<accession>V4THY3</accession>
<keyword evidence="3" id="KW-1185">Reference proteome</keyword>
<evidence type="ECO:0000256" key="1">
    <source>
        <dbReference type="SAM" id="MobiDB-lite"/>
    </source>
</evidence>
<feature type="region of interest" description="Disordered" evidence="1">
    <location>
        <begin position="1"/>
        <end position="29"/>
    </location>
</feature>
<comment type="caution">
    <text evidence="2">The sequence shown here is derived from an EMBL/GenBank/DDBJ whole genome shotgun (WGS) entry which is preliminary data.</text>
</comment>
<dbReference type="AlphaFoldDB" id="V4THY3"/>
<organism evidence="2 3">
    <name type="scientific">Lutibaculum baratangense AMV1</name>
    <dbReference type="NCBI Taxonomy" id="631454"/>
    <lineage>
        <taxon>Bacteria</taxon>
        <taxon>Pseudomonadati</taxon>
        <taxon>Pseudomonadota</taxon>
        <taxon>Alphaproteobacteria</taxon>
        <taxon>Hyphomicrobiales</taxon>
        <taxon>Tepidamorphaceae</taxon>
        <taxon>Lutibaculum</taxon>
    </lineage>
</organism>
<dbReference type="Proteomes" id="UP000017819">
    <property type="component" value="Unassembled WGS sequence"/>
</dbReference>
<gene>
    <name evidence="2" type="ORF">N177_1461</name>
</gene>
<dbReference type="STRING" id="631454.N177_1461"/>
<sequence length="50" mass="5658">MRVEDEDRHEHGDEEGAGEIRGSLPDRRPDRVKRLRAALEGAAEMTAQPF</sequence>
<name>V4THY3_9HYPH</name>
<protein>
    <submittedName>
        <fullName evidence="2">Uncharacterized protein</fullName>
    </submittedName>
</protein>
<dbReference type="EMBL" id="AWXZ01000018">
    <property type="protein sequence ID" value="ESR25628.1"/>
    <property type="molecule type" value="Genomic_DNA"/>
</dbReference>
<evidence type="ECO:0000313" key="3">
    <source>
        <dbReference type="Proteomes" id="UP000017819"/>
    </source>
</evidence>